<dbReference type="RefSeq" id="WP_055037592.1">
    <property type="nucleotide sequence ID" value="NZ_AP014854.2"/>
</dbReference>
<accession>A0A0H5BQ14</accession>
<dbReference type="PROSITE" id="PS50045">
    <property type="entry name" value="SIGMA54_INTERACT_4"/>
    <property type="match status" value="1"/>
</dbReference>
<dbReference type="PROSITE" id="PS00688">
    <property type="entry name" value="SIGMA54_INTERACT_3"/>
    <property type="match status" value="1"/>
</dbReference>
<evidence type="ECO:0000256" key="2">
    <source>
        <dbReference type="ARBA" id="ARBA00022741"/>
    </source>
</evidence>
<dbReference type="Gene3D" id="3.40.50.300">
    <property type="entry name" value="P-loop containing nucleotide triphosphate hydrolases"/>
    <property type="match status" value="1"/>
</dbReference>
<dbReference type="InterPro" id="IPR025944">
    <property type="entry name" value="Sigma_54_int_dom_CS"/>
</dbReference>
<dbReference type="GO" id="GO:0043565">
    <property type="term" value="F:sequence-specific DNA binding"/>
    <property type="evidence" value="ECO:0007669"/>
    <property type="project" value="InterPro"/>
</dbReference>
<dbReference type="PATRIC" id="fig|1079.6.peg.2207"/>
<feature type="modified residue" description="4-aspartylphosphate" evidence="9">
    <location>
        <position position="55"/>
    </location>
</feature>
<evidence type="ECO:0000256" key="7">
    <source>
        <dbReference type="ARBA" id="ARBA00023159"/>
    </source>
</evidence>
<reference evidence="12" key="1">
    <citation type="journal article" date="2015" name="Genome Announc.">
        <title>Complete Genome Sequence of the Bacteriochlorophyll b-Producing Photosynthetic Bacterium Blastochloris viridis.</title>
        <authorList>
            <person name="Tsukatani Y."/>
            <person name="Hirose Y."/>
            <person name="Harada J."/>
            <person name="Misawa N."/>
            <person name="Mori K."/>
            <person name="Inoue K."/>
            <person name="Tamiaki H."/>
        </authorList>
    </citation>
    <scope>NUCLEOTIDE SEQUENCE [LARGE SCALE GENOMIC DNA]</scope>
    <source>
        <strain evidence="12">DSM 133</strain>
    </source>
</reference>
<dbReference type="GO" id="GO:0006355">
    <property type="term" value="P:regulation of DNA-templated transcription"/>
    <property type="evidence" value="ECO:0007669"/>
    <property type="project" value="InterPro"/>
</dbReference>
<keyword evidence="6" id="KW-0238">DNA-binding</keyword>
<dbReference type="FunFam" id="3.40.50.300:FF:000006">
    <property type="entry name" value="DNA-binding transcriptional regulator NtrC"/>
    <property type="match status" value="1"/>
</dbReference>
<dbReference type="STRING" id="1079.BVIR_2127"/>
<dbReference type="GO" id="GO:0000160">
    <property type="term" value="P:phosphorelay signal transduction system"/>
    <property type="evidence" value="ECO:0007669"/>
    <property type="project" value="UniProtKB-KW"/>
</dbReference>
<dbReference type="FunFam" id="3.40.50.2300:FF:000018">
    <property type="entry name" value="DNA-binding transcriptional regulator NtrC"/>
    <property type="match status" value="1"/>
</dbReference>
<dbReference type="AlphaFoldDB" id="A0A0H5BQ14"/>
<dbReference type="PANTHER" id="PTHR32071:SF57">
    <property type="entry name" value="C4-DICARBOXYLATE TRANSPORT TRANSCRIPTIONAL REGULATORY PROTEIN DCTD"/>
    <property type="match status" value="1"/>
</dbReference>
<dbReference type="PROSITE" id="PS00675">
    <property type="entry name" value="SIGMA54_INTERACT_1"/>
    <property type="match status" value="1"/>
</dbReference>
<keyword evidence="3" id="KW-0067">ATP-binding</keyword>
<dbReference type="Pfam" id="PF00158">
    <property type="entry name" value="Sigma54_activat"/>
    <property type="match status" value="1"/>
</dbReference>
<keyword evidence="14" id="KW-1185">Reference proteome</keyword>
<dbReference type="Gene3D" id="1.10.8.60">
    <property type="match status" value="1"/>
</dbReference>
<evidence type="ECO:0000313" key="12">
    <source>
        <dbReference type="EMBL" id="BAS00199.1"/>
    </source>
</evidence>
<keyword evidence="4" id="KW-0902">Two-component regulatory system</keyword>
<dbReference type="InterPro" id="IPR002078">
    <property type="entry name" value="Sigma_54_int"/>
</dbReference>
<evidence type="ECO:0000256" key="9">
    <source>
        <dbReference type="PROSITE-ProRule" id="PRU00169"/>
    </source>
</evidence>
<protein>
    <submittedName>
        <fullName evidence="12 13">C4-dicarboxylate transport transcriptional regulatory protein</fullName>
    </submittedName>
</protein>
<dbReference type="Pfam" id="PF25601">
    <property type="entry name" value="AAA_lid_14"/>
    <property type="match status" value="1"/>
</dbReference>
<dbReference type="Proteomes" id="UP000065734">
    <property type="component" value="Chromosome I"/>
</dbReference>
<dbReference type="InterPro" id="IPR025662">
    <property type="entry name" value="Sigma_54_int_dom_ATP-bd_1"/>
</dbReference>
<reference evidence="13" key="2">
    <citation type="submission" date="2015-11" db="EMBL/GenBank/DDBJ databases">
        <authorList>
            <person name="Zhang Y."/>
            <person name="Guo Z."/>
        </authorList>
    </citation>
    <scope>NUCLEOTIDE SEQUENCE</scope>
    <source>
        <strain evidence="13">1</strain>
    </source>
</reference>
<dbReference type="InterPro" id="IPR027417">
    <property type="entry name" value="P-loop_NTPase"/>
</dbReference>
<dbReference type="SUPFAM" id="SSF46689">
    <property type="entry name" value="Homeodomain-like"/>
    <property type="match status" value="1"/>
</dbReference>
<keyword evidence="7" id="KW-0010">Activator</keyword>
<dbReference type="CDD" id="cd17549">
    <property type="entry name" value="REC_DctD-like"/>
    <property type="match status" value="1"/>
</dbReference>
<dbReference type="EMBL" id="AP014854">
    <property type="protein sequence ID" value="BAS00199.1"/>
    <property type="molecule type" value="Genomic_DNA"/>
</dbReference>
<dbReference type="InterPro" id="IPR058031">
    <property type="entry name" value="AAA_lid_NorR"/>
</dbReference>
<gene>
    <name evidence="13" type="primary">dctD</name>
    <name evidence="12" type="ORF">BV133_2605</name>
    <name evidence="13" type="ORF">BVIRIDIS_15720</name>
</gene>
<feature type="domain" description="Sigma-54 factor interaction" evidence="10">
    <location>
        <begin position="144"/>
        <end position="373"/>
    </location>
</feature>
<evidence type="ECO:0000259" key="11">
    <source>
        <dbReference type="PROSITE" id="PS50110"/>
    </source>
</evidence>
<reference evidence="14" key="3">
    <citation type="journal article" date="2016" name="Genome Announc.">
        <title>Revised genome sequence of the purple photosynthetic bacterium Blastochloris viridis.</title>
        <authorList>
            <person name="Liu L.N."/>
            <person name="Faulkner M."/>
            <person name="Liu X."/>
            <person name="Huang F."/>
            <person name="Darby A.C."/>
            <person name="Hall N."/>
        </authorList>
    </citation>
    <scope>NUCLEOTIDE SEQUENCE [LARGE SCALE GENOMIC DNA]</scope>
    <source>
        <strain evidence="14">ATCC 19567 / DSM 133 / F</strain>
    </source>
</reference>
<dbReference type="InterPro" id="IPR001789">
    <property type="entry name" value="Sig_transdc_resp-reg_receiver"/>
</dbReference>
<dbReference type="InterPro" id="IPR025943">
    <property type="entry name" value="Sigma_54_int_dom_ATP-bd_2"/>
</dbReference>
<dbReference type="InterPro" id="IPR011006">
    <property type="entry name" value="CheY-like_superfamily"/>
</dbReference>
<dbReference type="SUPFAM" id="SSF52172">
    <property type="entry name" value="CheY-like"/>
    <property type="match status" value="1"/>
</dbReference>
<dbReference type="PANTHER" id="PTHR32071">
    <property type="entry name" value="TRANSCRIPTIONAL REGULATORY PROTEIN"/>
    <property type="match status" value="1"/>
</dbReference>
<evidence type="ECO:0000256" key="1">
    <source>
        <dbReference type="ARBA" id="ARBA00022553"/>
    </source>
</evidence>
<dbReference type="Gene3D" id="1.10.10.60">
    <property type="entry name" value="Homeodomain-like"/>
    <property type="match status" value="1"/>
</dbReference>
<evidence type="ECO:0000256" key="8">
    <source>
        <dbReference type="ARBA" id="ARBA00023163"/>
    </source>
</evidence>
<dbReference type="SMART" id="SM00382">
    <property type="entry name" value="AAA"/>
    <property type="match status" value="1"/>
</dbReference>
<keyword evidence="2" id="KW-0547">Nucleotide-binding</keyword>
<sequence length="450" mass="49420">MTERGRVLFVDDEGAMRLAVSQWLTLAGFQVSTFASVEAVLAKISREFDGVVISDVKMPGRDGLDLLGVVTQRDPDLPVILVTGHGDVPLAVEAMRLGAYDFLEKPFVPERLAESVARACEKRRLVGENRRLRTSSRHDLATRLIGTSAAMEKIRADIVDLAGTGLNVVIVGETGSGKELVARCLHDVSGRSEKRFVAVNCAAIPEAMFEAEFFGHEAGAFTGAIQRRVGKFEFADGGTLFLDEIESMALHLQAKVLRALQERCVEPLGANRVVPVDVRTVTAAKLDLRDAARDGGFREDLYYRLNVAEIRLPPLRERKEDIPLLFESYAHRAALAHGREPRSLAEVQLHDLMAHDWPGNVRELRNAAERFALGLGVSLAAAPPAAGVDASLQAQVAAFEKAVIEAAFVRAKGEVAEVMRLLGLPRRTLNEKMARYAIDRHRHQRSAENR</sequence>
<evidence type="ECO:0000259" key="10">
    <source>
        <dbReference type="PROSITE" id="PS50045"/>
    </source>
</evidence>
<evidence type="ECO:0000256" key="6">
    <source>
        <dbReference type="ARBA" id="ARBA00023125"/>
    </source>
</evidence>
<dbReference type="OrthoDB" id="9802388at2"/>
<keyword evidence="8" id="KW-0804">Transcription</keyword>
<dbReference type="InterPro" id="IPR009057">
    <property type="entry name" value="Homeodomain-like_sf"/>
</dbReference>
<evidence type="ECO:0000313" key="13">
    <source>
        <dbReference type="EMBL" id="CUU42559.1"/>
    </source>
</evidence>
<dbReference type="PROSITE" id="PS00676">
    <property type="entry name" value="SIGMA54_INTERACT_2"/>
    <property type="match status" value="1"/>
</dbReference>
<dbReference type="EMBL" id="LN907867">
    <property type="protein sequence ID" value="CUU42559.1"/>
    <property type="molecule type" value="Genomic_DNA"/>
</dbReference>
<dbReference type="SMART" id="SM00448">
    <property type="entry name" value="REC"/>
    <property type="match status" value="1"/>
</dbReference>
<evidence type="ECO:0000256" key="4">
    <source>
        <dbReference type="ARBA" id="ARBA00023012"/>
    </source>
</evidence>
<keyword evidence="5" id="KW-0805">Transcription regulation</keyword>
<dbReference type="Gene3D" id="3.40.50.2300">
    <property type="match status" value="1"/>
</dbReference>
<dbReference type="PROSITE" id="PS50110">
    <property type="entry name" value="RESPONSE_REGULATORY"/>
    <property type="match status" value="1"/>
</dbReference>
<dbReference type="Pfam" id="PF02954">
    <property type="entry name" value="HTH_8"/>
    <property type="match status" value="1"/>
</dbReference>
<keyword evidence="1 9" id="KW-0597">Phosphoprotein</keyword>
<evidence type="ECO:0000256" key="3">
    <source>
        <dbReference type="ARBA" id="ARBA00022840"/>
    </source>
</evidence>
<dbReference type="CDD" id="cd00009">
    <property type="entry name" value="AAA"/>
    <property type="match status" value="1"/>
</dbReference>
<name>A0A0H5BQ14_BLAVI</name>
<evidence type="ECO:0000256" key="5">
    <source>
        <dbReference type="ARBA" id="ARBA00023015"/>
    </source>
</evidence>
<dbReference type="SUPFAM" id="SSF52540">
    <property type="entry name" value="P-loop containing nucleoside triphosphate hydrolases"/>
    <property type="match status" value="1"/>
</dbReference>
<evidence type="ECO:0000313" key="14">
    <source>
        <dbReference type="Proteomes" id="UP000065734"/>
    </source>
</evidence>
<dbReference type="GO" id="GO:0005524">
    <property type="term" value="F:ATP binding"/>
    <property type="evidence" value="ECO:0007669"/>
    <property type="project" value="UniProtKB-KW"/>
</dbReference>
<dbReference type="Pfam" id="PF00072">
    <property type="entry name" value="Response_reg"/>
    <property type="match status" value="1"/>
</dbReference>
<dbReference type="InterPro" id="IPR003593">
    <property type="entry name" value="AAA+_ATPase"/>
</dbReference>
<dbReference type="KEGG" id="bvr:BVIR_2127"/>
<dbReference type="InterPro" id="IPR002197">
    <property type="entry name" value="HTH_Fis"/>
</dbReference>
<proteinExistence type="predicted"/>
<organism evidence="13 14">
    <name type="scientific">Blastochloris viridis</name>
    <name type="common">Rhodopseudomonas viridis</name>
    <dbReference type="NCBI Taxonomy" id="1079"/>
    <lineage>
        <taxon>Bacteria</taxon>
        <taxon>Pseudomonadati</taxon>
        <taxon>Pseudomonadota</taxon>
        <taxon>Alphaproteobacteria</taxon>
        <taxon>Hyphomicrobiales</taxon>
        <taxon>Blastochloridaceae</taxon>
        <taxon>Blastochloris</taxon>
    </lineage>
</organism>
<feature type="domain" description="Response regulatory" evidence="11">
    <location>
        <begin position="6"/>
        <end position="120"/>
    </location>
</feature>